<feature type="domain" description="DJ-1/PfpI" evidence="1">
    <location>
        <begin position="8"/>
        <end position="182"/>
    </location>
</feature>
<dbReference type="InterPro" id="IPR029062">
    <property type="entry name" value="Class_I_gatase-like"/>
</dbReference>
<dbReference type="PANTHER" id="PTHR43130">
    <property type="entry name" value="ARAC-FAMILY TRANSCRIPTIONAL REGULATOR"/>
    <property type="match status" value="1"/>
</dbReference>
<accession>A0ABZ2KFH9</accession>
<sequence>MERWNTGIVVFDDVEVLDFTGPFEVFSRTRLVGGVASRRSEEHAPFRVFTIGVREGTVSAIGGLKVTPDYSLANAPPIDLLLVPGGLGTRPLVNDAKTIDFIRERASSAKIVASVCTGALLLAKAGLLRGKRATTHWAALDELAKLDPEVHVERNARWVDEGAIITSAGVASGIDMSFYLVEKQHGREVADETAHYIEYRRAASA</sequence>
<proteinExistence type="predicted"/>
<organism evidence="2 3">
    <name type="scientific">Pendulispora brunnea</name>
    <dbReference type="NCBI Taxonomy" id="2905690"/>
    <lineage>
        <taxon>Bacteria</taxon>
        <taxon>Pseudomonadati</taxon>
        <taxon>Myxococcota</taxon>
        <taxon>Myxococcia</taxon>
        <taxon>Myxococcales</taxon>
        <taxon>Sorangiineae</taxon>
        <taxon>Pendulisporaceae</taxon>
        <taxon>Pendulispora</taxon>
    </lineage>
</organism>
<dbReference type="InterPro" id="IPR052158">
    <property type="entry name" value="INH-QAR"/>
</dbReference>
<dbReference type="PANTHER" id="PTHR43130:SF14">
    <property type="entry name" value="DJ-1_PFPI DOMAIN-CONTAINING PROTEIN"/>
    <property type="match status" value="1"/>
</dbReference>
<dbReference type="Proteomes" id="UP001379533">
    <property type="component" value="Chromosome"/>
</dbReference>
<reference evidence="2 3" key="1">
    <citation type="submission" date="2021-12" db="EMBL/GenBank/DDBJ databases">
        <title>Discovery of the Pendulisporaceae a myxobacterial family with distinct sporulation behavior and unique specialized metabolism.</title>
        <authorList>
            <person name="Garcia R."/>
            <person name="Popoff A."/>
            <person name="Bader C.D."/>
            <person name="Loehr J."/>
            <person name="Walesch S."/>
            <person name="Walt C."/>
            <person name="Boldt J."/>
            <person name="Bunk B."/>
            <person name="Haeckl F.J.F.P.J."/>
            <person name="Gunesch A.P."/>
            <person name="Birkelbach J."/>
            <person name="Nuebel U."/>
            <person name="Pietschmann T."/>
            <person name="Bach T."/>
            <person name="Mueller R."/>
        </authorList>
    </citation>
    <scope>NUCLEOTIDE SEQUENCE [LARGE SCALE GENOMIC DNA]</scope>
    <source>
        <strain evidence="2 3">MSr12523</strain>
    </source>
</reference>
<evidence type="ECO:0000313" key="2">
    <source>
        <dbReference type="EMBL" id="WXA97456.1"/>
    </source>
</evidence>
<dbReference type="CDD" id="cd03139">
    <property type="entry name" value="GATase1_PfpI_2"/>
    <property type="match status" value="1"/>
</dbReference>
<dbReference type="EMBL" id="CP089982">
    <property type="protein sequence ID" value="WXA97456.1"/>
    <property type="molecule type" value="Genomic_DNA"/>
</dbReference>
<dbReference type="InterPro" id="IPR002818">
    <property type="entry name" value="DJ-1/PfpI"/>
</dbReference>
<dbReference type="Pfam" id="PF01965">
    <property type="entry name" value="DJ-1_PfpI"/>
    <property type="match status" value="1"/>
</dbReference>
<dbReference type="Gene3D" id="3.40.50.880">
    <property type="match status" value="1"/>
</dbReference>
<name>A0ABZ2KFH9_9BACT</name>
<gene>
    <name evidence="2" type="ORF">LZC95_11485</name>
</gene>
<dbReference type="RefSeq" id="WP_394848073.1">
    <property type="nucleotide sequence ID" value="NZ_CP089982.1"/>
</dbReference>
<protein>
    <submittedName>
        <fullName evidence="2">DJ-1/PfpI family protein</fullName>
    </submittedName>
</protein>
<keyword evidence="3" id="KW-1185">Reference proteome</keyword>
<evidence type="ECO:0000313" key="3">
    <source>
        <dbReference type="Proteomes" id="UP001379533"/>
    </source>
</evidence>
<evidence type="ECO:0000259" key="1">
    <source>
        <dbReference type="Pfam" id="PF01965"/>
    </source>
</evidence>
<dbReference type="SUPFAM" id="SSF52317">
    <property type="entry name" value="Class I glutamine amidotransferase-like"/>
    <property type="match status" value="1"/>
</dbReference>